<evidence type="ECO:0000313" key="2">
    <source>
        <dbReference type="Proteomes" id="UP001199642"/>
    </source>
</evidence>
<evidence type="ECO:0000313" key="1">
    <source>
        <dbReference type="EMBL" id="UGS26565.1"/>
    </source>
</evidence>
<dbReference type="EMBL" id="CP082781">
    <property type="protein sequence ID" value="UGS26565.1"/>
    <property type="molecule type" value="Genomic_DNA"/>
</dbReference>
<name>A0ABY3RUG9_9MICO</name>
<keyword evidence="2" id="KW-1185">Reference proteome</keyword>
<organism evidence="1 2">
    <name type="scientific">Microbacterium resistens</name>
    <dbReference type="NCBI Taxonomy" id="156977"/>
    <lineage>
        <taxon>Bacteria</taxon>
        <taxon>Bacillati</taxon>
        <taxon>Actinomycetota</taxon>
        <taxon>Actinomycetes</taxon>
        <taxon>Micrococcales</taxon>
        <taxon>Microbacteriaceae</taxon>
        <taxon>Microbacterium</taxon>
    </lineage>
</organism>
<gene>
    <name evidence="1" type="ORF">K8F61_18425</name>
</gene>
<dbReference type="PROSITE" id="PS51318">
    <property type="entry name" value="TAT"/>
    <property type="match status" value="1"/>
</dbReference>
<evidence type="ECO:0008006" key="3">
    <source>
        <dbReference type="Google" id="ProtNLM"/>
    </source>
</evidence>
<accession>A0ABY3RUG9</accession>
<dbReference type="InterPro" id="IPR006311">
    <property type="entry name" value="TAT_signal"/>
</dbReference>
<dbReference type="Proteomes" id="UP001199642">
    <property type="component" value="Chromosome"/>
</dbReference>
<proteinExistence type="predicted"/>
<dbReference type="RefSeq" id="WP_231820205.1">
    <property type="nucleotide sequence ID" value="NZ_CP082781.1"/>
</dbReference>
<protein>
    <recommendedName>
        <fullName evidence="3">Twin-arginine translocation signal domain-containing protein</fullName>
    </recommendedName>
</protein>
<sequence>MNWHPEELSRRSMLKRAGVTLGMGGMAALASLPLAPRPASATEPSDPAELDTMARQVVDQVRQNSAHVGGRLESLPYQRKGPNGVDWDFNLTSGGTIEIRADWGEPFLDSCRALAYVRFGVFYRDLYGQEQISNSIQINHDQKNAWFKFWRDSGTGSWTDQFPAGAFGFYARVPRSDCYGGRMYHGWAPDGTFHGANMPFYWIARYNTY</sequence>
<reference evidence="1 2" key="1">
    <citation type="submission" date="2023-01" db="EMBL/GenBank/DDBJ databases">
        <title>Characterization of estradiol degrading bacteria Microbacterium sp. MZT7 and reveal degrading genes through genome analysis.</title>
        <authorList>
            <person name="Hao P."/>
            <person name="Gao Y."/>
        </authorList>
    </citation>
    <scope>NUCLEOTIDE SEQUENCE [LARGE SCALE GENOMIC DNA]</scope>
    <source>
        <strain evidence="1 2">MZT7</strain>
    </source>
</reference>